<evidence type="ECO:0000259" key="1">
    <source>
        <dbReference type="Pfam" id="PF12697"/>
    </source>
</evidence>
<dbReference type="SUPFAM" id="SSF53474">
    <property type="entry name" value="alpha/beta-Hydrolases"/>
    <property type="match status" value="1"/>
</dbReference>
<dbReference type="InterPro" id="IPR029058">
    <property type="entry name" value="AB_hydrolase_fold"/>
</dbReference>
<feature type="domain" description="AB hydrolase-1" evidence="1">
    <location>
        <begin position="60"/>
        <end position="270"/>
    </location>
</feature>
<evidence type="ECO:0000313" key="3">
    <source>
        <dbReference type="Proteomes" id="UP000003085"/>
    </source>
</evidence>
<accession>D4XSD9</accession>
<reference evidence="3" key="1">
    <citation type="submission" date="2010-03" db="EMBL/GenBank/DDBJ databases">
        <title>Complete sequence of Mobiluncus curtisii ATCC 43063.</title>
        <authorList>
            <person name="Muzny D."/>
            <person name="Qin X."/>
            <person name="Deng J."/>
            <person name="Jiang H."/>
            <person name="Liu Y."/>
            <person name="Qu J."/>
            <person name="Song X.-Z."/>
            <person name="Zhang L."/>
            <person name="Thornton R."/>
            <person name="Coyle M."/>
            <person name="Francisco L."/>
            <person name="Jackson L."/>
            <person name="Javaid M."/>
            <person name="Korchina V."/>
            <person name="Kovar C."/>
            <person name="Mata R."/>
            <person name="Mathew T."/>
            <person name="Ngo R."/>
            <person name="Nguyen L."/>
            <person name="Nguyen N."/>
            <person name="Okwuonu G."/>
            <person name="Ongeri F."/>
            <person name="Pham C."/>
            <person name="Simmons D."/>
            <person name="Wilczek-Boney K."/>
            <person name="Hale W."/>
            <person name="Jakkamsetti A."/>
            <person name="Pham P."/>
            <person name="Ruth R."/>
            <person name="San Lucas F."/>
            <person name="Warren J."/>
            <person name="Zhang J."/>
            <person name="Zhao Z."/>
            <person name="Zhou C."/>
            <person name="Zhu D."/>
            <person name="Lee S."/>
            <person name="Bess C."/>
            <person name="Blankenburg K."/>
            <person name="Forbes L."/>
            <person name="Fu Q."/>
            <person name="Gubbala S."/>
            <person name="Hirani K."/>
            <person name="Jayaseelan J.C."/>
            <person name="Lara F."/>
            <person name="Munidasa M."/>
            <person name="Palculict T."/>
            <person name="Patil S."/>
            <person name="Pu L.-L."/>
            <person name="Saada N."/>
            <person name="Tang L."/>
            <person name="Weissenberger G."/>
            <person name="Zhu Y."/>
            <person name="Hemphill L."/>
            <person name="Shang Y."/>
            <person name="Youmans B."/>
            <person name="Ayvaz T."/>
            <person name="Ross M."/>
            <person name="Santibanez J."/>
            <person name="Aqrawi P."/>
            <person name="Gross S."/>
            <person name="Joshi V."/>
            <person name="Fowler G."/>
            <person name="Nazareth L."/>
            <person name="Reid J."/>
            <person name="Worley K."/>
            <person name="Petrosino J."/>
            <person name="Highlander S."/>
            <person name="Gibbs R."/>
            <person name="Gibbs R."/>
        </authorList>
    </citation>
    <scope>NUCLEOTIDE SEQUENCE [LARGE SCALE GENOMIC DNA]</scope>
    <source>
        <strain evidence="3">ATCC 19194</strain>
    </source>
</reference>
<dbReference type="AlphaFoldDB" id="D4XSD9"/>
<dbReference type="Proteomes" id="UP000003085">
    <property type="component" value="Unassembled WGS sequence"/>
</dbReference>
<dbReference type="Gene3D" id="3.40.50.1820">
    <property type="entry name" value="alpha/beta hydrolase"/>
    <property type="match status" value="1"/>
</dbReference>
<evidence type="ECO:0000313" key="2">
    <source>
        <dbReference type="EMBL" id="EFF81900.1"/>
    </source>
</evidence>
<comment type="caution">
    <text evidence="2">The sequence shown here is derived from an EMBL/GenBank/DDBJ whole genome shotgun (WGS) entry which is preliminary data.</text>
</comment>
<organism evidence="2 3">
    <name type="scientific">Acinetobacter haemolyticus ATCC 19194</name>
    <dbReference type="NCBI Taxonomy" id="707232"/>
    <lineage>
        <taxon>Bacteria</taxon>
        <taxon>Pseudomonadati</taxon>
        <taxon>Pseudomonadota</taxon>
        <taxon>Gammaproteobacteria</taxon>
        <taxon>Moraxellales</taxon>
        <taxon>Moraxellaceae</taxon>
        <taxon>Acinetobacter</taxon>
    </lineage>
</organism>
<protein>
    <recommendedName>
        <fullName evidence="1">AB hydrolase-1 domain-containing protein</fullName>
    </recommendedName>
</protein>
<sequence>MEDTLSIYTLKKTVMKPIIHFAHANGVPSKVYQKLFRQLEDQYDIIYVAEIGTDKRYPITDGWSHLVDQVIDSVVQQAQGRQVIGLGHSLGSVLTLMAAYRRPELFSQVIMLDPPLIIGKASFVFHLAKIFKPKLVDKITPAGLSARRRDHWESREQAAELLGSRGFYLHFDPDCFQAYIDYALTNDPQRGGVTLTIPKADEVGLFRTTPSMWWLPMPKPPVPVHLVVGRDSVFLKEKFPQVAQKKLGIPFSVVEGGHMFPLEHPLETVDKVKSLIVKR</sequence>
<dbReference type="EMBL" id="ADMT01000198">
    <property type="protein sequence ID" value="EFF81900.1"/>
    <property type="molecule type" value="Genomic_DNA"/>
</dbReference>
<gene>
    <name evidence="2" type="ORF">HMP0015_2631</name>
</gene>
<name>D4XSD9_ACIHA</name>
<dbReference type="InterPro" id="IPR000073">
    <property type="entry name" value="AB_hydrolase_1"/>
</dbReference>
<dbReference type="Pfam" id="PF12697">
    <property type="entry name" value="Abhydrolase_6"/>
    <property type="match status" value="1"/>
</dbReference>
<dbReference type="HOGENOM" id="CLU_020336_22_0_6"/>
<proteinExistence type="predicted"/>